<sequence>MEQLNVEAYKKVSIDYNQGALPKSAGILQPLVYKQNGQYHCLLGPDTQTGIYATGDSPEDAIIEWDVQLTARLSTATEEDQTIQYVKDVYKAKNTAVW</sequence>
<evidence type="ECO:0000313" key="2">
    <source>
        <dbReference type="Proteomes" id="UP001517247"/>
    </source>
</evidence>
<gene>
    <name evidence="1" type="ORF">E6A44_017125</name>
</gene>
<protein>
    <submittedName>
        <fullName evidence="1">Uncharacterized protein</fullName>
    </submittedName>
</protein>
<evidence type="ECO:0000313" key="1">
    <source>
        <dbReference type="EMBL" id="MFN0257316.1"/>
    </source>
</evidence>
<organism evidence="1 2">
    <name type="scientific">Pedobacter ureilyticus</name>
    <dbReference type="NCBI Taxonomy" id="1393051"/>
    <lineage>
        <taxon>Bacteria</taxon>
        <taxon>Pseudomonadati</taxon>
        <taxon>Bacteroidota</taxon>
        <taxon>Sphingobacteriia</taxon>
        <taxon>Sphingobacteriales</taxon>
        <taxon>Sphingobacteriaceae</taxon>
        <taxon>Pedobacter</taxon>
    </lineage>
</organism>
<comment type="caution">
    <text evidence="1">The sequence shown here is derived from an EMBL/GenBank/DDBJ whole genome shotgun (WGS) entry which is preliminary data.</text>
</comment>
<reference evidence="1 2" key="1">
    <citation type="submission" date="2024-12" db="EMBL/GenBank/DDBJ databases">
        <authorList>
            <person name="Hu S."/>
        </authorList>
    </citation>
    <scope>NUCLEOTIDE SEQUENCE [LARGE SCALE GENOMIC DNA]</scope>
    <source>
        <strain evidence="1 2">THG-T11</strain>
    </source>
</reference>
<dbReference type="Proteomes" id="UP001517247">
    <property type="component" value="Unassembled WGS sequence"/>
</dbReference>
<dbReference type="RefSeq" id="WP_138724382.1">
    <property type="nucleotide sequence ID" value="NZ_SSHJ02000008.1"/>
</dbReference>
<keyword evidence="2" id="KW-1185">Reference proteome</keyword>
<name>A0ABW9JDV9_9SPHI</name>
<accession>A0ABW9JDV9</accession>
<proteinExistence type="predicted"/>
<dbReference type="EMBL" id="SSHJ02000008">
    <property type="protein sequence ID" value="MFN0257316.1"/>
    <property type="molecule type" value="Genomic_DNA"/>
</dbReference>